<sequence>MKLIQDQKFSITLFFIIFCRILIPQKLSEYARLGSGSACRSVYGGLVQWNGPNLEIMKEFFEKREKDINYLPDSATLQQLSNTCVSQQILQESQQFYENVKMLIFCANFSSKEVPSTGGMKQSTDSSDFLKTRVLETVPKHMQKITNAIKNNDFDTFCDVTIKDSNSFHSVCLDSQPPIFYLNEFSKLIIALVEKLNSDLVQCKKEKKPYKIKNKIGYTYDAGPHAVLFIHKDSFDIIFAIFNQIFGLETCSLNKRAQNSLQDTLKIDVTEFQDLINFYKSRLTQQPSYLIQTEIGKGPSQI</sequence>
<dbReference type="OrthoDB" id="10253702at2759"/>
<dbReference type="GO" id="GO:0004163">
    <property type="term" value="F:diphosphomevalonate decarboxylase activity"/>
    <property type="evidence" value="ECO:0007669"/>
    <property type="project" value="TreeGrafter"/>
</dbReference>
<dbReference type="PANTHER" id="PTHR10977">
    <property type="entry name" value="DIPHOSPHOMEVALONATE DECARBOXYLASE"/>
    <property type="match status" value="1"/>
</dbReference>
<dbReference type="AlphaFoldDB" id="A0A0V0QNC1"/>
<proteinExistence type="predicted"/>
<evidence type="ECO:0000313" key="4">
    <source>
        <dbReference type="Proteomes" id="UP000054937"/>
    </source>
</evidence>
<evidence type="ECO:0000313" key="3">
    <source>
        <dbReference type="EMBL" id="KRX03585.1"/>
    </source>
</evidence>
<dbReference type="InterPro" id="IPR053859">
    <property type="entry name" value="MVD-like_N"/>
</dbReference>
<keyword evidence="4" id="KW-1185">Reference proteome</keyword>
<dbReference type="GO" id="GO:0005829">
    <property type="term" value="C:cytosol"/>
    <property type="evidence" value="ECO:0007669"/>
    <property type="project" value="TreeGrafter"/>
</dbReference>
<dbReference type="Pfam" id="PF18376">
    <property type="entry name" value="MDD_C"/>
    <property type="match status" value="1"/>
</dbReference>
<dbReference type="GO" id="GO:0019287">
    <property type="term" value="P:isopentenyl diphosphate biosynthetic process, mevalonate pathway"/>
    <property type="evidence" value="ECO:0007669"/>
    <property type="project" value="TreeGrafter"/>
</dbReference>
<feature type="domain" description="Mvd1 C-terminal" evidence="1">
    <location>
        <begin position="103"/>
        <end position="301"/>
    </location>
</feature>
<reference evidence="3 4" key="1">
    <citation type="journal article" date="2015" name="Sci. Rep.">
        <title>Genome of the facultative scuticociliatosis pathogen Pseudocohnilembus persalinus provides insight into its virulence through horizontal gene transfer.</title>
        <authorList>
            <person name="Xiong J."/>
            <person name="Wang G."/>
            <person name="Cheng J."/>
            <person name="Tian M."/>
            <person name="Pan X."/>
            <person name="Warren A."/>
            <person name="Jiang C."/>
            <person name="Yuan D."/>
            <person name="Miao W."/>
        </authorList>
    </citation>
    <scope>NUCLEOTIDE SEQUENCE [LARGE SCALE GENOMIC DNA]</scope>
    <source>
        <strain evidence="3">36N120E</strain>
    </source>
</reference>
<evidence type="ECO:0000259" key="1">
    <source>
        <dbReference type="Pfam" id="PF18376"/>
    </source>
</evidence>
<evidence type="ECO:0000259" key="2">
    <source>
        <dbReference type="Pfam" id="PF22700"/>
    </source>
</evidence>
<dbReference type="EMBL" id="LDAU01000129">
    <property type="protein sequence ID" value="KRX03585.1"/>
    <property type="molecule type" value="Genomic_DNA"/>
</dbReference>
<dbReference type="InterPro" id="IPR036554">
    <property type="entry name" value="GHMP_kinase_C_sf"/>
</dbReference>
<dbReference type="SUPFAM" id="SSF55060">
    <property type="entry name" value="GHMP Kinase, C-terminal domain"/>
    <property type="match status" value="1"/>
</dbReference>
<feature type="domain" description="Diphosphomevalonate decarboxylase-like N-terminal" evidence="2">
    <location>
        <begin position="24"/>
        <end position="50"/>
    </location>
</feature>
<dbReference type="Gene3D" id="3.30.70.890">
    <property type="entry name" value="GHMP kinase, C-terminal domain"/>
    <property type="match status" value="1"/>
</dbReference>
<comment type="caution">
    <text evidence="3">The sequence shown here is derived from an EMBL/GenBank/DDBJ whole genome shotgun (WGS) entry which is preliminary data.</text>
</comment>
<gene>
    <name evidence="3" type="ORF">PPERSA_04137</name>
</gene>
<dbReference type="PANTHER" id="PTHR10977:SF3">
    <property type="entry name" value="DIPHOSPHOMEVALONATE DECARBOXYLASE"/>
    <property type="match status" value="1"/>
</dbReference>
<dbReference type="InterPro" id="IPR041431">
    <property type="entry name" value="Mvd1_C"/>
</dbReference>
<dbReference type="InterPro" id="IPR014721">
    <property type="entry name" value="Ribsml_uS5_D2-typ_fold_subgr"/>
</dbReference>
<name>A0A0V0QNC1_PSEPJ</name>
<organism evidence="3 4">
    <name type="scientific">Pseudocohnilembus persalinus</name>
    <name type="common">Ciliate</name>
    <dbReference type="NCBI Taxonomy" id="266149"/>
    <lineage>
        <taxon>Eukaryota</taxon>
        <taxon>Sar</taxon>
        <taxon>Alveolata</taxon>
        <taxon>Ciliophora</taxon>
        <taxon>Intramacronucleata</taxon>
        <taxon>Oligohymenophorea</taxon>
        <taxon>Scuticociliatia</taxon>
        <taxon>Philasterida</taxon>
        <taxon>Pseudocohnilembidae</taxon>
        <taxon>Pseudocohnilembus</taxon>
    </lineage>
</organism>
<accession>A0A0V0QNC1</accession>
<dbReference type="Gene3D" id="3.30.230.10">
    <property type="match status" value="1"/>
</dbReference>
<dbReference type="Pfam" id="PF22700">
    <property type="entry name" value="MVD-like_N"/>
    <property type="match status" value="1"/>
</dbReference>
<dbReference type="Proteomes" id="UP000054937">
    <property type="component" value="Unassembled WGS sequence"/>
</dbReference>
<dbReference type="InParanoid" id="A0A0V0QNC1"/>
<protein>
    <submittedName>
        <fullName evidence="3">Uncharacterized protein</fullName>
    </submittedName>
</protein>